<dbReference type="Pfam" id="PF04542">
    <property type="entry name" value="Sigma70_r2"/>
    <property type="match status" value="1"/>
</dbReference>
<evidence type="ECO:0000313" key="8">
    <source>
        <dbReference type="EMBL" id="QDU11054.1"/>
    </source>
</evidence>
<reference evidence="8 9" key="1">
    <citation type="submission" date="2019-03" db="EMBL/GenBank/DDBJ databases">
        <title>Deep-cultivation of Planctomycetes and their phenomic and genomic characterization uncovers novel biology.</title>
        <authorList>
            <person name="Wiegand S."/>
            <person name="Jogler M."/>
            <person name="Boedeker C."/>
            <person name="Pinto D."/>
            <person name="Vollmers J."/>
            <person name="Rivas-Marin E."/>
            <person name="Kohn T."/>
            <person name="Peeters S.H."/>
            <person name="Heuer A."/>
            <person name="Rast P."/>
            <person name="Oberbeckmann S."/>
            <person name="Bunk B."/>
            <person name="Jeske O."/>
            <person name="Meyerdierks A."/>
            <person name="Storesund J.E."/>
            <person name="Kallscheuer N."/>
            <person name="Luecker S."/>
            <person name="Lage O.M."/>
            <person name="Pohl T."/>
            <person name="Merkel B.J."/>
            <person name="Hornburger P."/>
            <person name="Mueller R.-W."/>
            <person name="Bruemmer F."/>
            <person name="Labrenz M."/>
            <person name="Spormann A.M."/>
            <person name="Op den Camp H."/>
            <person name="Overmann J."/>
            <person name="Amann R."/>
            <person name="Jetten M.S.M."/>
            <person name="Mascher T."/>
            <person name="Medema M.H."/>
            <person name="Devos D.P."/>
            <person name="Kaster A.-K."/>
            <person name="Ovreas L."/>
            <person name="Rohde M."/>
            <person name="Galperin M.Y."/>
            <person name="Jogler C."/>
        </authorList>
    </citation>
    <scope>NUCLEOTIDE SEQUENCE [LARGE SCALE GENOMIC DNA]</scope>
    <source>
        <strain evidence="8 9">V202</strain>
    </source>
</reference>
<evidence type="ECO:0000256" key="5">
    <source>
        <dbReference type="NCBIfam" id="TIGR02959"/>
    </source>
</evidence>
<evidence type="ECO:0000256" key="4">
    <source>
        <dbReference type="ARBA" id="ARBA00023163"/>
    </source>
</evidence>
<keyword evidence="3" id="KW-0731">Sigma factor</keyword>
<dbReference type="SUPFAM" id="SSF88659">
    <property type="entry name" value="Sigma3 and sigma4 domains of RNA polymerase sigma factors"/>
    <property type="match status" value="1"/>
</dbReference>
<protein>
    <recommendedName>
        <fullName evidence="5">RNA polymerase sigma factor SigZ</fullName>
    </recommendedName>
</protein>
<gene>
    <name evidence="8" type="primary">sigE_5</name>
    <name evidence="8" type="ORF">V202x_44700</name>
</gene>
<comment type="similarity">
    <text evidence="1">Belongs to the sigma-70 factor family. ECF subfamily.</text>
</comment>
<dbReference type="PANTHER" id="PTHR43133">
    <property type="entry name" value="RNA POLYMERASE ECF-TYPE SIGMA FACTO"/>
    <property type="match status" value="1"/>
</dbReference>
<feature type="domain" description="RNA polymerase sigma-70 region 2" evidence="6">
    <location>
        <begin position="15"/>
        <end position="79"/>
    </location>
</feature>
<dbReference type="GO" id="GO:0003677">
    <property type="term" value="F:DNA binding"/>
    <property type="evidence" value="ECO:0007669"/>
    <property type="project" value="InterPro"/>
</dbReference>
<dbReference type="OrthoDB" id="9784984at2"/>
<keyword evidence="9" id="KW-1185">Reference proteome</keyword>
<dbReference type="GO" id="GO:0006352">
    <property type="term" value="P:DNA-templated transcription initiation"/>
    <property type="evidence" value="ECO:0007669"/>
    <property type="project" value="InterPro"/>
</dbReference>
<dbReference type="InterPro" id="IPR013325">
    <property type="entry name" value="RNA_pol_sigma_r2"/>
</dbReference>
<evidence type="ECO:0000256" key="2">
    <source>
        <dbReference type="ARBA" id="ARBA00023015"/>
    </source>
</evidence>
<evidence type="ECO:0000256" key="3">
    <source>
        <dbReference type="ARBA" id="ARBA00023082"/>
    </source>
</evidence>
<dbReference type="InterPro" id="IPR007627">
    <property type="entry name" value="RNA_pol_sigma70_r2"/>
</dbReference>
<evidence type="ECO:0000313" key="9">
    <source>
        <dbReference type="Proteomes" id="UP000318384"/>
    </source>
</evidence>
<organism evidence="8 9">
    <name type="scientific">Gimesia aquarii</name>
    <dbReference type="NCBI Taxonomy" id="2527964"/>
    <lineage>
        <taxon>Bacteria</taxon>
        <taxon>Pseudomonadati</taxon>
        <taxon>Planctomycetota</taxon>
        <taxon>Planctomycetia</taxon>
        <taxon>Planctomycetales</taxon>
        <taxon>Planctomycetaceae</taxon>
        <taxon>Gimesia</taxon>
    </lineage>
</organism>
<dbReference type="InterPro" id="IPR014304">
    <property type="entry name" value="RNA_pol_sigma-Z"/>
</dbReference>
<dbReference type="RefSeq" id="WP_145178904.1">
    <property type="nucleotide sequence ID" value="NZ_CP037422.1"/>
</dbReference>
<accession>A0A517X0N6</accession>
<dbReference type="NCBIfam" id="TIGR02959">
    <property type="entry name" value="SigZ"/>
    <property type="match status" value="1"/>
</dbReference>
<keyword evidence="4" id="KW-0804">Transcription</keyword>
<dbReference type="AlphaFoldDB" id="A0A517X0N6"/>
<dbReference type="InterPro" id="IPR013324">
    <property type="entry name" value="RNA_pol_sigma_r3/r4-like"/>
</dbReference>
<dbReference type="CDD" id="cd06171">
    <property type="entry name" value="Sigma70_r4"/>
    <property type="match status" value="1"/>
</dbReference>
<evidence type="ECO:0000259" key="7">
    <source>
        <dbReference type="Pfam" id="PF08281"/>
    </source>
</evidence>
<dbReference type="Gene3D" id="1.10.10.10">
    <property type="entry name" value="Winged helix-like DNA-binding domain superfamily/Winged helix DNA-binding domain"/>
    <property type="match status" value="1"/>
</dbReference>
<dbReference type="Proteomes" id="UP000318384">
    <property type="component" value="Chromosome"/>
</dbReference>
<evidence type="ECO:0000256" key="1">
    <source>
        <dbReference type="ARBA" id="ARBA00010641"/>
    </source>
</evidence>
<keyword evidence="2" id="KW-0805">Transcription regulation</keyword>
<dbReference type="Pfam" id="PF08281">
    <property type="entry name" value="Sigma70_r4_2"/>
    <property type="match status" value="1"/>
</dbReference>
<dbReference type="PANTHER" id="PTHR43133:SF62">
    <property type="entry name" value="RNA POLYMERASE SIGMA FACTOR SIGZ"/>
    <property type="match status" value="1"/>
</dbReference>
<dbReference type="InterPro" id="IPR036388">
    <property type="entry name" value="WH-like_DNA-bd_sf"/>
</dbReference>
<feature type="domain" description="RNA polymerase sigma factor 70 region 4 type 2" evidence="7">
    <location>
        <begin position="107"/>
        <end position="158"/>
    </location>
</feature>
<dbReference type="InterPro" id="IPR014284">
    <property type="entry name" value="RNA_pol_sigma-70_dom"/>
</dbReference>
<dbReference type="InterPro" id="IPR013249">
    <property type="entry name" value="RNA_pol_sigma70_r4_t2"/>
</dbReference>
<dbReference type="GO" id="GO:0016987">
    <property type="term" value="F:sigma factor activity"/>
    <property type="evidence" value="ECO:0007669"/>
    <property type="project" value="UniProtKB-KW"/>
</dbReference>
<dbReference type="EMBL" id="CP037422">
    <property type="protein sequence ID" value="QDU11054.1"/>
    <property type="molecule type" value="Genomic_DNA"/>
</dbReference>
<dbReference type="InterPro" id="IPR039425">
    <property type="entry name" value="RNA_pol_sigma-70-like"/>
</dbReference>
<sequence length="192" mass="22089">MKDQSSHITTEQIWRELSDRLRQFVRSRVNSATDVDDILQTVFLRIHQKIEDLHQIERLEAWVFQITRNAVIDHFRKKRDVPNDDLAQNVVAEMKSVENLNTEVAGCLTALIDHLPEDQKRAVSMYELEGISQKEIAERESISLSGAKSRIQRGRKSLETMLKECCQFQFDKQGNILKCKAEGNPSCDTGDC</sequence>
<evidence type="ECO:0000259" key="6">
    <source>
        <dbReference type="Pfam" id="PF04542"/>
    </source>
</evidence>
<dbReference type="SUPFAM" id="SSF88946">
    <property type="entry name" value="Sigma2 domain of RNA polymerase sigma factors"/>
    <property type="match status" value="1"/>
</dbReference>
<name>A0A517X0N6_9PLAN</name>
<dbReference type="NCBIfam" id="TIGR02937">
    <property type="entry name" value="sigma70-ECF"/>
    <property type="match status" value="1"/>
</dbReference>
<proteinExistence type="inferred from homology"/>
<dbReference type="Gene3D" id="1.10.1740.10">
    <property type="match status" value="1"/>
</dbReference>